<dbReference type="EMBL" id="JANAWD010000297">
    <property type="protein sequence ID" value="KAJ3481915.1"/>
    <property type="molecule type" value="Genomic_DNA"/>
</dbReference>
<comment type="caution">
    <text evidence="2">The sequence shown here is derived from an EMBL/GenBank/DDBJ whole genome shotgun (WGS) entry which is preliminary data.</text>
</comment>
<feature type="compositionally biased region" description="Polar residues" evidence="1">
    <location>
        <begin position="1"/>
        <end position="14"/>
    </location>
</feature>
<protein>
    <submittedName>
        <fullName evidence="2">Uncharacterized protein</fullName>
    </submittedName>
</protein>
<gene>
    <name evidence="2" type="ORF">NLI96_g7331</name>
</gene>
<dbReference type="Proteomes" id="UP001212997">
    <property type="component" value="Unassembled WGS sequence"/>
</dbReference>
<evidence type="ECO:0000256" key="1">
    <source>
        <dbReference type="SAM" id="MobiDB-lite"/>
    </source>
</evidence>
<evidence type="ECO:0000313" key="2">
    <source>
        <dbReference type="EMBL" id="KAJ3481915.1"/>
    </source>
</evidence>
<proteinExistence type="predicted"/>
<reference evidence="2" key="1">
    <citation type="submission" date="2022-07" db="EMBL/GenBank/DDBJ databases">
        <title>Genome Sequence of Physisporinus lineatus.</title>
        <authorList>
            <person name="Buettner E."/>
        </authorList>
    </citation>
    <scope>NUCLEOTIDE SEQUENCE</scope>
    <source>
        <strain evidence="2">VT162</strain>
    </source>
</reference>
<feature type="region of interest" description="Disordered" evidence="1">
    <location>
        <begin position="1"/>
        <end position="27"/>
    </location>
</feature>
<dbReference type="AlphaFoldDB" id="A0AAD5UZK4"/>
<accession>A0AAD5UZK4</accession>
<name>A0AAD5UZK4_9APHY</name>
<evidence type="ECO:0000313" key="3">
    <source>
        <dbReference type="Proteomes" id="UP001212997"/>
    </source>
</evidence>
<sequence>MASSTEAESTMGKNDQSDHQIALTSSKPKARNAITKPFPVLHLDIVWMIMELVQRSCVLRLMESCRAFYSIGVPFLLRQTIHINDDNFQSFYNFLVAPSLDPSNRPKLVRELHFLENTSEHYPKMISRILSGAVHLQTLNIALYKENLAELSDALASLANIRNVRILLEDDVSPSEGLQWLKNIQSHIRIFHLFYNDDCDYKDAQYRAIPVISSLASTLTTLVIQCFQIVPEDATFVFPHVRVCRIDHGMAEFYDPPPAATFFKMFPELDALHLPISGFISNQDGLVEEYESKLQAAINLGVHQRRLKVLAGTVYELAFRGYICSVEKLVIKSRNLGWEQEGVTRLISQTRPSILYLSIQVDEPTPFVTLIIEKVRLLGPFKEMIISLDFTHRNDPILRSLMGAIPGALRNVAAETLEIACNIVHHDGEECAFLRHEFNMREFVLQIIAVAPKPRTITIHTGECRRVKRETFDVPQDLVERMRRTESSRRQYWLDQS</sequence>
<keyword evidence="3" id="KW-1185">Reference proteome</keyword>
<organism evidence="2 3">
    <name type="scientific">Meripilus lineatus</name>
    <dbReference type="NCBI Taxonomy" id="2056292"/>
    <lineage>
        <taxon>Eukaryota</taxon>
        <taxon>Fungi</taxon>
        <taxon>Dikarya</taxon>
        <taxon>Basidiomycota</taxon>
        <taxon>Agaricomycotina</taxon>
        <taxon>Agaricomycetes</taxon>
        <taxon>Polyporales</taxon>
        <taxon>Meripilaceae</taxon>
        <taxon>Meripilus</taxon>
    </lineage>
</organism>